<evidence type="ECO:0000256" key="1">
    <source>
        <dbReference type="SAM" id="Phobius"/>
    </source>
</evidence>
<proteinExistence type="predicted"/>
<name>A0AAD6XYU9_9AGAR</name>
<reference evidence="2" key="1">
    <citation type="submission" date="2023-03" db="EMBL/GenBank/DDBJ databases">
        <title>Massive genome expansion in bonnet fungi (Mycena s.s.) driven by repeated elements and novel gene families across ecological guilds.</title>
        <authorList>
            <consortium name="Lawrence Berkeley National Laboratory"/>
            <person name="Harder C.B."/>
            <person name="Miyauchi S."/>
            <person name="Viragh M."/>
            <person name="Kuo A."/>
            <person name="Thoen E."/>
            <person name="Andreopoulos B."/>
            <person name="Lu D."/>
            <person name="Skrede I."/>
            <person name="Drula E."/>
            <person name="Henrissat B."/>
            <person name="Morin E."/>
            <person name="Kohler A."/>
            <person name="Barry K."/>
            <person name="LaButti K."/>
            <person name="Morin E."/>
            <person name="Salamov A."/>
            <person name="Lipzen A."/>
            <person name="Mereny Z."/>
            <person name="Hegedus B."/>
            <person name="Baldrian P."/>
            <person name="Stursova M."/>
            <person name="Weitz H."/>
            <person name="Taylor A."/>
            <person name="Grigoriev I.V."/>
            <person name="Nagy L.G."/>
            <person name="Martin F."/>
            <person name="Kauserud H."/>
        </authorList>
    </citation>
    <scope>NUCLEOTIDE SEQUENCE</scope>
    <source>
        <strain evidence="2">9144</strain>
    </source>
</reference>
<gene>
    <name evidence="2" type="ORF">GGX14DRAFT_405732</name>
</gene>
<keyword evidence="1" id="KW-0812">Transmembrane</keyword>
<keyword evidence="1" id="KW-0472">Membrane</keyword>
<keyword evidence="3" id="KW-1185">Reference proteome</keyword>
<feature type="transmembrane region" description="Helical" evidence="1">
    <location>
        <begin position="61"/>
        <end position="81"/>
    </location>
</feature>
<organism evidence="2 3">
    <name type="scientific">Mycena pura</name>
    <dbReference type="NCBI Taxonomy" id="153505"/>
    <lineage>
        <taxon>Eukaryota</taxon>
        <taxon>Fungi</taxon>
        <taxon>Dikarya</taxon>
        <taxon>Basidiomycota</taxon>
        <taxon>Agaricomycotina</taxon>
        <taxon>Agaricomycetes</taxon>
        <taxon>Agaricomycetidae</taxon>
        <taxon>Agaricales</taxon>
        <taxon>Marasmiineae</taxon>
        <taxon>Mycenaceae</taxon>
        <taxon>Mycena</taxon>
    </lineage>
</organism>
<keyword evidence="1" id="KW-1133">Transmembrane helix</keyword>
<feature type="transmembrane region" description="Helical" evidence="1">
    <location>
        <begin position="38"/>
        <end position="56"/>
    </location>
</feature>
<evidence type="ECO:0000313" key="2">
    <source>
        <dbReference type="EMBL" id="KAJ7193119.1"/>
    </source>
</evidence>
<dbReference type="Proteomes" id="UP001219525">
    <property type="component" value="Unassembled WGS sequence"/>
</dbReference>
<comment type="caution">
    <text evidence="2">The sequence shown here is derived from an EMBL/GenBank/DDBJ whole genome shotgun (WGS) entry which is preliminary data.</text>
</comment>
<protein>
    <submittedName>
        <fullName evidence="2">Uncharacterized protein</fullName>
    </submittedName>
</protein>
<sequence>MCAMGTASMGYVNAAVLFSTDKTDSPDTDVDIDYTSPAFVYAIMISLFTTVLLVALSSREILRGVLTAVFVALAGRIWWLARTARITLGAKVTSQYHTICAMILESGALYCAGGIALVVLATSNHTVTTGLGSDLLSGAVLGQLVVRGIQPGSIPWSRPFSFVSLTITGNSPDDNRLLLQRNNGELKIRPKIMQQPRLNPPSSMFSTFDPQARMIEGQRRWCDDSRKRSRGVMMYRLYL</sequence>
<accession>A0AAD6XYU9</accession>
<dbReference type="AlphaFoldDB" id="A0AAD6XYU9"/>
<dbReference type="EMBL" id="JARJCW010000111">
    <property type="protein sequence ID" value="KAJ7193119.1"/>
    <property type="molecule type" value="Genomic_DNA"/>
</dbReference>
<evidence type="ECO:0000313" key="3">
    <source>
        <dbReference type="Proteomes" id="UP001219525"/>
    </source>
</evidence>